<evidence type="ECO:0000313" key="3">
    <source>
        <dbReference type="Proteomes" id="UP000824017"/>
    </source>
</evidence>
<accession>A0A9D2DBI3</accession>
<dbReference type="EMBL" id="DXCD01000214">
    <property type="protein sequence ID" value="HIZ13878.1"/>
    <property type="molecule type" value="Genomic_DNA"/>
</dbReference>
<organism evidence="2 3">
    <name type="scientific">Candidatus Mediterraneibacter stercorigallinarum</name>
    <dbReference type="NCBI Taxonomy" id="2838686"/>
    <lineage>
        <taxon>Bacteria</taxon>
        <taxon>Bacillati</taxon>
        <taxon>Bacillota</taxon>
        <taxon>Clostridia</taxon>
        <taxon>Lachnospirales</taxon>
        <taxon>Lachnospiraceae</taxon>
        <taxon>Mediterraneibacter</taxon>
    </lineage>
</organism>
<evidence type="ECO:0000256" key="1">
    <source>
        <dbReference type="SAM" id="Phobius"/>
    </source>
</evidence>
<keyword evidence="1" id="KW-0472">Membrane</keyword>
<dbReference type="InterPro" id="IPR007401">
    <property type="entry name" value="DUF454"/>
</dbReference>
<comment type="caution">
    <text evidence="2">The sequence shown here is derived from an EMBL/GenBank/DDBJ whole genome shotgun (WGS) entry which is preliminary data.</text>
</comment>
<feature type="transmembrane region" description="Helical" evidence="1">
    <location>
        <begin position="102"/>
        <end position="121"/>
    </location>
</feature>
<proteinExistence type="predicted"/>
<gene>
    <name evidence="2" type="ORF">H9817_08145</name>
</gene>
<dbReference type="Pfam" id="PF04304">
    <property type="entry name" value="DUF454"/>
    <property type="match status" value="1"/>
</dbReference>
<dbReference type="PANTHER" id="PTHR35813">
    <property type="entry name" value="INNER MEMBRANE PROTEIN YBAN"/>
    <property type="match status" value="1"/>
</dbReference>
<dbReference type="PANTHER" id="PTHR35813:SF1">
    <property type="entry name" value="INNER MEMBRANE PROTEIN YBAN"/>
    <property type="match status" value="1"/>
</dbReference>
<sequence>MKNWKKNPVRLIWLFVGFLSMGIGAVGVVLPVLPTTPFLLLASFCLAKGSARFHNWFTGTKLYKKHLDSFVKNRSMTLKTKFSLLIPVTCMLLLAFLAMQNVYGRIFIVLLIIFKYVYFFTKIRTVPAGQKFLPEAEG</sequence>
<keyword evidence="1" id="KW-0812">Transmembrane</keyword>
<evidence type="ECO:0000313" key="2">
    <source>
        <dbReference type="EMBL" id="HIZ13878.1"/>
    </source>
</evidence>
<name>A0A9D2DBI3_9FIRM</name>
<reference evidence="2" key="2">
    <citation type="submission" date="2021-04" db="EMBL/GenBank/DDBJ databases">
        <authorList>
            <person name="Gilroy R."/>
        </authorList>
    </citation>
    <scope>NUCLEOTIDE SEQUENCE</scope>
    <source>
        <strain evidence="2">ChiGjej1B1-13045</strain>
    </source>
</reference>
<dbReference type="Proteomes" id="UP000824017">
    <property type="component" value="Unassembled WGS sequence"/>
</dbReference>
<keyword evidence="1" id="KW-1133">Transmembrane helix</keyword>
<protein>
    <submittedName>
        <fullName evidence="2">YbaN family protein</fullName>
    </submittedName>
</protein>
<dbReference type="GO" id="GO:0005886">
    <property type="term" value="C:plasma membrane"/>
    <property type="evidence" value="ECO:0007669"/>
    <property type="project" value="TreeGrafter"/>
</dbReference>
<feature type="transmembrane region" description="Helical" evidence="1">
    <location>
        <begin position="78"/>
        <end position="96"/>
    </location>
</feature>
<reference evidence="2" key="1">
    <citation type="journal article" date="2021" name="PeerJ">
        <title>Extensive microbial diversity within the chicken gut microbiome revealed by metagenomics and culture.</title>
        <authorList>
            <person name="Gilroy R."/>
            <person name="Ravi A."/>
            <person name="Getino M."/>
            <person name="Pursley I."/>
            <person name="Horton D.L."/>
            <person name="Alikhan N.F."/>
            <person name="Baker D."/>
            <person name="Gharbi K."/>
            <person name="Hall N."/>
            <person name="Watson M."/>
            <person name="Adriaenssens E.M."/>
            <person name="Foster-Nyarko E."/>
            <person name="Jarju S."/>
            <person name="Secka A."/>
            <person name="Antonio M."/>
            <person name="Oren A."/>
            <person name="Chaudhuri R.R."/>
            <person name="La Ragione R."/>
            <person name="Hildebrand F."/>
            <person name="Pallen M.J."/>
        </authorList>
    </citation>
    <scope>NUCLEOTIDE SEQUENCE</scope>
    <source>
        <strain evidence="2">ChiGjej1B1-13045</strain>
    </source>
</reference>
<dbReference type="PIRSF" id="PIRSF016789">
    <property type="entry name" value="DUF454"/>
    <property type="match status" value="1"/>
</dbReference>
<dbReference type="AlphaFoldDB" id="A0A9D2DBI3"/>
<feature type="transmembrane region" description="Helical" evidence="1">
    <location>
        <begin position="12"/>
        <end position="32"/>
    </location>
</feature>